<gene>
    <name evidence="1" type="ORF">S2091_3292</name>
</gene>
<evidence type="ECO:0000313" key="1">
    <source>
        <dbReference type="EMBL" id="PRC91950.1"/>
    </source>
</evidence>
<dbReference type="Proteomes" id="UP000237839">
    <property type="component" value="Unassembled WGS sequence"/>
</dbReference>
<proteinExistence type="predicted"/>
<keyword evidence="2" id="KW-1185">Reference proteome</keyword>
<accession>A0A2S9GW60</accession>
<evidence type="ECO:0000313" key="2">
    <source>
        <dbReference type="Proteomes" id="UP000237839"/>
    </source>
</evidence>
<comment type="caution">
    <text evidence="1">The sequence shown here is derived from an EMBL/GenBank/DDBJ whole genome shotgun (WGS) entry which is preliminary data.</text>
</comment>
<organism evidence="1 2">
    <name type="scientific">Solimicrobium silvestre</name>
    <dbReference type="NCBI Taxonomy" id="2099400"/>
    <lineage>
        <taxon>Bacteria</taxon>
        <taxon>Pseudomonadati</taxon>
        <taxon>Pseudomonadota</taxon>
        <taxon>Betaproteobacteria</taxon>
        <taxon>Burkholderiales</taxon>
        <taxon>Oxalobacteraceae</taxon>
        <taxon>Solimicrobium</taxon>
    </lineage>
</organism>
<name>A0A2S9GW60_9BURK</name>
<reference evidence="1 2" key="1">
    <citation type="submission" date="2018-02" db="EMBL/GenBank/DDBJ databases">
        <title>Solimicrobium silvestre gen. nov., sp. nov., isolated from alpine forest soil.</title>
        <authorList>
            <person name="Margesin R."/>
            <person name="Albuquerque L."/>
            <person name="Zhang D.-C."/>
            <person name="Froufe H.J.C."/>
            <person name="Severino R."/>
            <person name="Roxo I."/>
            <person name="Egas C."/>
            <person name="Da Costa M.S."/>
        </authorList>
    </citation>
    <scope>NUCLEOTIDE SEQUENCE [LARGE SCALE GENOMIC DNA]</scope>
    <source>
        <strain evidence="1 2">S20-91</strain>
    </source>
</reference>
<dbReference type="EMBL" id="PUGF01000017">
    <property type="protein sequence ID" value="PRC91950.1"/>
    <property type="molecule type" value="Genomic_DNA"/>
</dbReference>
<protein>
    <submittedName>
        <fullName evidence="1">Uncharacterized protein</fullName>
    </submittedName>
</protein>
<dbReference type="AlphaFoldDB" id="A0A2S9GW60"/>
<dbReference type="RefSeq" id="WP_105533042.1">
    <property type="nucleotide sequence ID" value="NZ_PUGF01000017.1"/>
</dbReference>
<sequence>MTPGQVQQAKLIKESFRECGLTFTQRGKENDASKRFTACAGSIKCIMVKHDIAVRPGMKTPGDQPPE</sequence>